<dbReference type="Proteomes" id="UP001064489">
    <property type="component" value="Chromosome 11"/>
</dbReference>
<feature type="domain" description="Plastocyanin-like" evidence="2">
    <location>
        <begin position="53"/>
        <end position="121"/>
    </location>
</feature>
<dbReference type="AlphaFoldDB" id="A0AAD5I8A2"/>
<protein>
    <recommendedName>
        <fullName evidence="2">Plastocyanin-like domain-containing protein</fullName>
    </recommendedName>
</protein>
<reference evidence="3" key="2">
    <citation type="submission" date="2023-02" db="EMBL/GenBank/DDBJ databases">
        <authorList>
            <person name="Swenson N.G."/>
            <person name="Wegrzyn J.L."/>
            <person name="Mcevoy S.L."/>
        </authorList>
    </citation>
    <scope>NUCLEOTIDE SEQUENCE</scope>
    <source>
        <strain evidence="3">91603</strain>
        <tissue evidence="3">Leaf</tissue>
    </source>
</reference>
<keyword evidence="1" id="KW-0732">Signal</keyword>
<dbReference type="PANTHER" id="PTHR11709:SF417">
    <property type="entry name" value="LACCASE-17"/>
    <property type="match status" value="1"/>
</dbReference>
<keyword evidence="4" id="KW-1185">Reference proteome</keyword>
<dbReference type="InterPro" id="IPR001117">
    <property type="entry name" value="Cu-oxidase_2nd"/>
</dbReference>
<accession>A0AAD5I8A2</accession>
<evidence type="ECO:0000313" key="4">
    <source>
        <dbReference type="Proteomes" id="UP001064489"/>
    </source>
</evidence>
<dbReference type="PANTHER" id="PTHR11709">
    <property type="entry name" value="MULTI-COPPER OXIDASE"/>
    <property type="match status" value="1"/>
</dbReference>
<evidence type="ECO:0000259" key="2">
    <source>
        <dbReference type="Pfam" id="PF00394"/>
    </source>
</evidence>
<comment type="caution">
    <text evidence="3">The sequence shown here is derived from an EMBL/GenBank/DDBJ whole genome shotgun (WGS) entry which is preliminary data.</text>
</comment>
<dbReference type="Pfam" id="PF00394">
    <property type="entry name" value="Cu-oxidase"/>
    <property type="match status" value="1"/>
</dbReference>
<dbReference type="InterPro" id="IPR008972">
    <property type="entry name" value="Cupredoxin"/>
</dbReference>
<proteinExistence type="predicted"/>
<sequence>MASAYSLLPSPALIFCVFLILILNNIESASWTGSWQRYQALQVRCMEFDSYKVGEWFNANTEAIINRSLQTGAAPNISDAYTINGLTGPLNNCSAKDTFKLKAKPGKTYLLRLINAALNGALLQHCIPLSYSS</sequence>
<dbReference type="InterPro" id="IPR045087">
    <property type="entry name" value="Cu-oxidase_fam"/>
</dbReference>
<reference evidence="3" key="1">
    <citation type="journal article" date="2022" name="Plant J.">
        <title>Strategies of tolerance reflected in two North American maple genomes.</title>
        <authorList>
            <person name="McEvoy S.L."/>
            <person name="Sezen U.U."/>
            <person name="Trouern-Trend A."/>
            <person name="McMahon S.M."/>
            <person name="Schaberg P.G."/>
            <person name="Yang J."/>
            <person name="Wegrzyn J.L."/>
            <person name="Swenson N.G."/>
        </authorList>
    </citation>
    <scope>NUCLEOTIDE SEQUENCE</scope>
    <source>
        <strain evidence="3">91603</strain>
    </source>
</reference>
<dbReference type="Gene3D" id="2.60.40.420">
    <property type="entry name" value="Cupredoxins - blue copper proteins"/>
    <property type="match status" value="1"/>
</dbReference>
<dbReference type="EMBL" id="JAJSOW010000108">
    <property type="protein sequence ID" value="KAI9154434.1"/>
    <property type="molecule type" value="Genomic_DNA"/>
</dbReference>
<dbReference type="SUPFAM" id="SSF49503">
    <property type="entry name" value="Cupredoxins"/>
    <property type="match status" value="1"/>
</dbReference>
<gene>
    <name evidence="3" type="ORF">LWI28_026266</name>
</gene>
<feature type="signal peptide" evidence="1">
    <location>
        <begin position="1"/>
        <end position="28"/>
    </location>
</feature>
<evidence type="ECO:0000256" key="1">
    <source>
        <dbReference type="SAM" id="SignalP"/>
    </source>
</evidence>
<feature type="chain" id="PRO_5041959636" description="Plastocyanin-like domain-containing protein" evidence="1">
    <location>
        <begin position="29"/>
        <end position="133"/>
    </location>
</feature>
<name>A0AAD5I8A2_ACENE</name>
<dbReference type="GO" id="GO:0016491">
    <property type="term" value="F:oxidoreductase activity"/>
    <property type="evidence" value="ECO:0007669"/>
    <property type="project" value="TreeGrafter"/>
</dbReference>
<evidence type="ECO:0000313" key="3">
    <source>
        <dbReference type="EMBL" id="KAI9154434.1"/>
    </source>
</evidence>
<organism evidence="3 4">
    <name type="scientific">Acer negundo</name>
    <name type="common">Box elder</name>
    <dbReference type="NCBI Taxonomy" id="4023"/>
    <lineage>
        <taxon>Eukaryota</taxon>
        <taxon>Viridiplantae</taxon>
        <taxon>Streptophyta</taxon>
        <taxon>Embryophyta</taxon>
        <taxon>Tracheophyta</taxon>
        <taxon>Spermatophyta</taxon>
        <taxon>Magnoliopsida</taxon>
        <taxon>eudicotyledons</taxon>
        <taxon>Gunneridae</taxon>
        <taxon>Pentapetalae</taxon>
        <taxon>rosids</taxon>
        <taxon>malvids</taxon>
        <taxon>Sapindales</taxon>
        <taxon>Sapindaceae</taxon>
        <taxon>Hippocastanoideae</taxon>
        <taxon>Acereae</taxon>
        <taxon>Acer</taxon>
    </lineage>
</organism>